<protein>
    <submittedName>
        <fullName evidence="1">Uncharacterized protein</fullName>
    </submittedName>
</protein>
<dbReference type="EMBL" id="LCPE01000004">
    <property type="protein sequence ID" value="KKU94911.1"/>
    <property type="molecule type" value="Genomic_DNA"/>
</dbReference>
<name>A0A0G1ULD1_9BACT</name>
<accession>A0A0G1ULD1</accession>
<evidence type="ECO:0000313" key="1">
    <source>
        <dbReference type="EMBL" id="KKU94911.1"/>
    </source>
</evidence>
<reference evidence="1 2" key="1">
    <citation type="journal article" date="2015" name="Nature">
        <title>rRNA introns, odd ribosomes, and small enigmatic genomes across a large radiation of phyla.</title>
        <authorList>
            <person name="Brown C.T."/>
            <person name="Hug L.A."/>
            <person name="Thomas B.C."/>
            <person name="Sharon I."/>
            <person name="Castelle C.J."/>
            <person name="Singh A."/>
            <person name="Wilkins M.J."/>
            <person name="Williams K.H."/>
            <person name="Banfield J.F."/>
        </authorList>
    </citation>
    <scope>NUCLEOTIDE SEQUENCE [LARGE SCALE GENOMIC DNA]</scope>
</reference>
<dbReference type="Proteomes" id="UP000034877">
    <property type="component" value="Unassembled WGS sequence"/>
</dbReference>
<evidence type="ECO:0000313" key="2">
    <source>
        <dbReference type="Proteomes" id="UP000034877"/>
    </source>
</evidence>
<gene>
    <name evidence="1" type="ORF">UY22_C0004G0006</name>
</gene>
<proteinExistence type="predicted"/>
<sequence>MEELANGSFGRGEDKAKVMDGVQNETEMPLVKSDVEQIRDLVGSQEFLEGFVETQIMEQVQAVSKMEGEVARQVKINIGRSIPVETTRRTGLDPERVAEIRAIRQRNESVESMTDEEADLVISRWRTTAGEVGREFNPRRVEMEKAETKRLMGKLEQDSKWQEAQVELARVRGEQVAVVERLRQDVESRAEDPRLAHALDVWGRSPNARGETGVNGSGFNAGIVHYFEYRTIAEKNGRFKGRNGCEIDDFIHYSEVLEGLIDTPDPLTNSEILLSAALEDDGGQRRLNLLTRRHDRVVAFARRGDRKPRVVTVIPGGDLPAIEKALDEEMFGQNVKNRLNKLGMGVKSVDPSELVR</sequence>
<comment type="caution">
    <text evidence="1">The sequence shown here is derived from an EMBL/GenBank/DDBJ whole genome shotgun (WGS) entry which is preliminary data.</text>
</comment>
<organism evidence="1 2">
    <name type="scientific">Candidatus Amesbacteria bacterium GW2011_GWC1_48_10</name>
    <dbReference type="NCBI Taxonomy" id="1618365"/>
    <lineage>
        <taxon>Bacteria</taxon>
        <taxon>Candidatus Amesiibacteriota</taxon>
    </lineage>
</organism>
<dbReference type="AlphaFoldDB" id="A0A0G1ULD1"/>